<keyword evidence="1" id="KW-0175">Coiled coil</keyword>
<sequence>MEIGMKIYFEKATGNVVVNTGEQVGRLVVETTEDQDFATYKALAERVRDTIGVVKLKYGQFRREFAECNGYRVNPDTEDLEFTYPGEVPADVLIKRIEMVEGENAKTVQELEQTNKKLVETLERLDQTETQLQEAQLALTENYEELQTAKQEAADAQLALTELYELVLAGQPVAPTEPVVGGEEVNA</sequence>
<dbReference type="EMBL" id="MPTO01000039">
    <property type="protein sequence ID" value="OME11430.1"/>
    <property type="molecule type" value="Genomic_DNA"/>
</dbReference>
<organism evidence="2 3">
    <name type="scientific">Paenibacillus odorifer</name>
    <dbReference type="NCBI Taxonomy" id="189426"/>
    <lineage>
        <taxon>Bacteria</taxon>
        <taxon>Bacillati</taxon>
        <taxon>Bacillota</taxon>
        <taxon>Bacilli</taxon>
        <taxon>Bacillales</taxon>
        <taxon>Paenibacillaceae</taxon>
        <taxon>Paenibacillus</taxon>
    </lineage>
</organism>
<accession>A0AB36J6J8</accession>
<proteinExistence type="predicted"/>
<evidence type="ECO:0000313" key="2">
    <source>
        <dbReference type="EMBL" id="OME11430.1"/>
    </source>
</evidence>
<evidence type="ECO:0000256" key="1">
    <source>
        <dbReference type="SAM" id="Coils"/>
    </source>
</evidence>
<dbReference type="Proteomes" id="UP000187323">
    <property type="component" value="Unassembled WGS sequence"/>
</dbReference>
<protein>
    <submittedName>
        <fullName evidence="2">Uncharacterized protein</fullName>
    </submittedName>
</protein>
<reference evidence="2 3" key="1">
    <citation type="submission" date="2016-10" db="EMBL/GenBank/DDBJ databases">
        <title>Paenibacillus species isolates.</title>
        <authorList>
            <person name="Beno S.M."/>
        </authorList>
    </citation>
    <scope>NUCLEOTIDE SEQUENCE [LARGE SCALE GENOMIC DNA]</scope>
    <source>
        <strain evidence="2 3">FSL H7-0918</strain>
    </source>
</reference>
<feature type="coiled-coil region" evidence="1">
    <location>
        <begin position="97"/>
        <end position="166"/>
    </location>
</feature>
<comment type="caution">
    <text evidence="2">The sequence shown here is derived from an EMBL/GenBank/DDBJ whole genome shotgun (WGS) entry which is preliminary data.</text>
</comment>
<dbReference type="RefSeq" id="WP_076138592.1">
    <property type="nucleotide sequence ID" value="NZ_JARLKC010000020.1"/>
</dbReference>
<name>A0AB36J6J8_9BACL</name>
<dbReference type="AlphaFoldDB" id="A0AB36J6J8"/>
<evidence type="ECO:0000313" key="3">
    <source>
        <dbReference type="Proteomes" id="UP000187323"/>
    </source>
</evidence>
<gene>
    <name evidence="2" type="ORF">BSK47_29060</name>
</gene>